<dbReference type="Pfam" id="PF07980">
    <property type="entry name" value="SusD_RagB"/>
    <property type="match status" value="1"/>
</dbReference>
<protein>
    <submittedName>
        <fullName evidence="9">RagB/SusD family nutrient uptake outer membrane protein</fullName>
    </submittedName>
</protein>
<dbReference type="InterPro" id="IPR011990">
    <property type="entry name" value="TPR-like_helical_dom_sf"/>
</dbReference>
<evidence type="ECO:0000256" key="6">
    <source>
        <dbReference type="SAM" id="SignalP"/>
    </source>
</evidence>
<feature type="signal peptide" evidence="6">
    <location>
        <begin position="1"/>
        <end position="24"/>
    </location>
</feature>
<evidence type="ECO:0000256" key="1">
    <source>
        <dbReference type="ARBA" id="ARBA00004442"/>
    </source>
</evidence>
<dbReference type="RefSeq" id="WP_376888493.1">
    <property type="nucleotide sequence ID" value="NZ_JBHUHR010000046.1"/>
</dbReference>
<dbReference type="EMBL" id="JBHUHR010000046">
    <property type="protein sequence ID" value="MFD2036968.1"/>
    <property type="molecule type" value="Genomic_DNA"/>
</dbReference>
<reference evidence="10" key="1">
    <citation type="journal article" date="2019" name="Int. J. Syst. Evol. Microbiol.">
        <title>The Global Catalogue of Microorganisms (GCM) 10K type strain sequencing project: providing services to taxonomists for standard genome sequencing and annotation.</title>
        <authorList>
            <consortium name="The Broad Institute Genomics Platform"/>
            <consortium name="The Broad Institute Genome Sequencing Center for Infectious Disease"/>
            <person name="Wu L."/>
            <person name="Ma J."/>
        </authorList>
    </citation>
    <scope>NUCLEOTIDE SEQUENCE [LARGE SCALE GENOMIC DNA]</scope>
    <source>
        <strain evidence="10">CGMCC 1.15180</strain>
    </source>
</reference>
<dbReference type="Gene3D" id="1.25.40.390">
    <property type="match status" value="1"/>
</dbReference>
<evidence type="ECO:0000313" key="9">
    <source>
        <dbReference type="EMBL" id="MFD2036968.1"/>
    </source>
</evidence>
<feature type="domain" description="SusD-like N-terminal" evidence="8">
    <location>
        <begin position="25"/>
        <end position="218"/>
    </location>
</feature>
<keyword evidence="5" id="KW-0998">Cell outer membrane</keyword>
<comment type="caution">
    <text evidence="9">The sequence shown here is derived from an EMBL/GenBank/DDBJ whole genome shotgun (WGS) entry which is preliminary data.</text>
</comment>
<dbReference type="Pfam" id="PF14322">
    <property type="entry name" value="SusD-like_3"/>
    <property type="match status" value="1"/>
</dbReference>
<sequence>MKTFNKNINILCLVAMLFATLGCSDFLDEENKTFESDVVARLDPAFFDQLVAEVYDRMRGVTSAYDLEHTGTDIFTRGDIIAGISEINDYVNLRPVNGAVSNHWYVNYRLISAVNTAIDRSEEIVGLTADKKTIGIAEAKFFRGFAYFSLVEQFGGVPLVLNEIRTAQFEFVRNSEQEVYDQIILDLNDALQGVLENPSAYGRVSKNAVRHLLSKVLLTKGYKSFGTPADFTQAAALAETVISAHPLVNSYASLVSRENQRNSEVIFSVLYGSSPVSRGVGNSRHLLFKFVYDVYPGQTRSTLYHRGLGSAPTPFFYSLFAEGDQREAATVRRLLLAEVSNPDANIMAGDTSIYFPKTPWSQAVIQSKPYVVVNPANYFIPNGFTQVQYPMFRKFDDPGVPYTNPGINPDGERDAIIMRSGETRLLAAEAYLQLNNSAKAAEHLNAVRARAGLNQPIAAGQVNIDLILDESARELAGEVSRWMDLKRTGKLIERVLAHNPHAALNNAIKPFHLLRPIPQTEIDYTGGTLTQNPQYN</sequence>
<dbReference type="InterPro" id="IPR012944">
    <property type="entry name" value="SusD_RagB_dom"/>
</dbReference>
<keyword evidence="3 6" id="KW-0732">Signal</keyword>
<feature type="chain" id="PRO_5047344664" evidence="6">
    <location>
        <begin position="25"/>
        <end position="536"/>
    </location>
</feature>
<comment type="subcellular location">
    <subcellularLocation>
        <location evidence="1">Cell outer membrane</location>
    </subcellularLocation>
</comment>
<dbReference type="Proteomes" id="UP001597361">
    <property type="component" value="Unassembled WGS sequence"/>
</dbReference>
<evidence type="ECO:0000313" key="10">
    <source>
        <dbReference type="Proteomes" id="UP001597361"/>
    </source>
</evidence>
<evidence type="ECO:0000259" key="7">
    <source>
        <dbReference type="Pfam" id="PF07980"/>
    </source>
</evidence>
<dbReference type="PROSITE" id="PS51257">
    <property type="entry name" value="PROKAR_LIPOPROTEIN"/>
    <property type="match status" value="1"/>
</dbReference>
<organism evidence="9 10">
    <name type="scientific">Belliella marina</name>
    <dbReference type="NCBI Taxonomy" id="1644146"/>
    <lineage>
        <taxon>Bacteria</taxon>
        <taxon>Pseudomonadati</taxon>
        <taxon>Bacteroidota</taxon>
        <taxon>Cytophagia</taxon>
        <taxon>Cytophagales</taxon>
        <taxon>Cyclobacteriaceae</taxon>
        <taxon>Belliella</taxon>
    </lineage>
</organism>
<keyword evidence="10" id="KW-1185">Reference proteome</keyword>
<accession>A0ABW4VS67</accession>
<comment type="similarity">
    <text evidence="2">Belongs to the SusD family.</text>
</comment>
<evidence type="ECO:0000256" key="3">
    <source>
        <dbReference type="ARBA" id="ARBA00022729"/>
    </source>
</evidence>
<evidence type="ECO:0000256" key="5">
    <source>
        <dbReference type="ARBA" id="ARBA00023237"/>
    </source>
</evidence>
<feature type="domain" description="RagB/SusD" evidence="7">
    <location>
        <begin position="373"/>
        <end position="535"/>
    </location>
</feature>
<evidence type="ECO:0000256" key="4">
    <source>
        <dbReference type="ARBA" id="ARBA00023136"/>
    </source>
</evidence>
<dbReference type="SUPFAM" id="SSF48452">
    <property type="entry name" value="TPR-like"/>
    <property type="match status" value="1"/>
</dbReference>
<evidence type="ECO:0000256" key="2">
    <source>
        <dbReference type="ARBA" id="ARBA00006275"/>
    </source>
</evidence>
<keyword evidence="4" id="KW-0472">Membrane</keyword>
<proteinExistence type="inferred from homology"/>
<name>A0ABW4VS67_9BACT</name>
<dbReference type="InterPro" id="IPR033985">
    <property type="entry name" value="SusD-like_N"/>
</dbReference>
<gene>
    <name evidence="9" type="ORF">ACFSKL_19345</name>
</gene>
<evidence type="ECO:0000259" key="8">
    <source>
        <dbReference type="Pfam" id="PF14322"/>
    </source>
</evidence>